<comment type="caution">
    <text evidence="3">The sequence shown here is derived from an EMBL/GenBank/DDBJ whole genome shotgun (WGS) entry which is preliminary data.</text>
</comment>
<dbReference type="eggNOG" id="ENOG502ZJSS">
    <property type="taxonomic scope" value="Bacteria"/>
</dbReference>
<name>A0A084IMX4_SALHC</name>
<dbReference type="AlphaFoldDB" id="A0A084IMX4"/>
<organism evidence="3 4">
    <name type="scientific">Salinisphaera hydrothermalis (strain C41B8)</name>
    <dbReference type="NCBI Taxonomy" id="1304275"/>
    <lineage>
        <taxon>Bacteria</taxon>
        <taxon>Pseudomonadati</taxon>
        <taxon>Pseudomonadota</taxon>
        <taxon>Gammaproteobacteria</taxon>
        <taxon>Salinisphaerales</taxon>
        <taxon>Salinisphaeraceae</taxon>
        <taxon>Salinisphaera</taxon>
    </lineage>
</organism>
<accession>A0A084IMX4</accession>
<sequence>MYRSLPHQISLVRLACRGAWVVAFAACAFAASAHEPSASPPAGHERSHRGPWPGGATPQTPYYPEIGIDIRPELEHWPSNYRPDGYRLPGYDGKPPGEHICRGAHGSTLSSAGTACPRGEKRPRKGRYLSTDGS</sequence>
<keyword evidence="4" id="KW-1185">Reference proteome</keyword>
<protein>
    <submittedName>
        <fullName evidence="3">Uncharacterized protein</fullName>
    </submittedName>
</protein>
<dbReference type="STRING" id="1304275.C41B8_07177"/>
<evidence type="ECO:0000256" key="2">
    <source>
        <dbReference type="SAM" id="SignalP"/>
    </source>
</evidence>
<evidence type="ECO:0000313" key="3">
    <source>
        <dbReference type="EMBL" id="KEZ78058.1"/>
    </source>
</evidence>
<feature type="signal peptide" evidence="2">
    <location>
        <begin position="1"/>
        <end position="25"/>
    </location>
</feature>
<proteinExistence type="predicted"/>
<feature type="region of interest" description="Disordered" evidence="1">
    <location>
        <begin position="85"/>
        <end position="134"/>
    </location>
</feature>
<feature type="chain" id="PRO_5001776750" evidence="2">
    <location>
        <begin position="26"/>
        <end position="134"/>
    </location>
</feature>
<feature type="region of interest" description="Disordered" evidence="1">
    <location>
        <begin position="34"/>
        <end position="65"/>
    </location>
</feature>
<evidence type="ECO:0000313" key="4">
    <source>
        <dbReference type="Proteomes" id="UP000028302"/>
    </source>
</evidence>
<dbReference type="Proteomes" id="UP000028302">
    <property type="component" value="Unassembled WGS sequence"/>
</dbReference>
<evidence type="ECO:0000256" key="1">
    <source>
        <dbReference type="SAM" id="MobiDB-lite"/>
    </source>
</evidence>
<keyword evidence="2" id="KW-0732">Signal</keyword>
<gene>
    <name evidence="3" type="ORF">C41B8_07177</name>
</gene>
<dbReference type="EMBL" id="APNK01000007">
    <property type="protein sequence ID" value="KEZ78058.1"/>
    <property type="molecule type" value="Genomic_DNA"/>
</dbReference>
<reference evidence="3 4" key="1">
    <citation type="submission" date="2013-03" db="EMBL/GenBank/DDBJ databases">
        <title>Salinisphaera hydrothermalis C41B8 Genome Sequencing.</title>
        <authorList>
            <person name="Li C."/>
            <person name="Lai Q."/>
            <person name="Shao Z."/>
        </authorList>
    </citation>
    <scope>NUCLEOTIDE SEQUENCE [LARGE SCALE GENOMIC DNA]</scope>
    <source>
        <strain evidence="3 4">C41B8</strain>
    </source>
</reference>